<accession>A0ACC0BX34</accession>
<name>A0ACC0BX34_CATRO</name>
<keyword evidence="2" id="KW-1185">Reference proteome</keyword>
<dbReference type="Proteomes" id="UP001060085">
    <property type="component" value="Linkage Group LG02"/>
</dbReference>
<gene>
    <name evidence="1" type="ORF">M9H77_08204</name>
</gene>
<evidence type="ECO:0000313" key="1">
    <source>
        <dbReference type="EMBL" id="KAI5677254.1"/>
    </source>
</evidence>
<reference evidence="2" key="1">
    <citation type="journal article" date="2023" name="Nat. Plants">
        <title>Single-cell RNA sequencing provides a high-resolution roadmap for understanding the multicellular compartmentation of specialized metabolism.</title>
        <authorList>
            <person name="Sun S."/>
            <person name="Shen X."/>
            <person name="Li Y."/>
            <person name="Li Y."/>
            <person name="Wang S."/>
            <person name="Li R."/>
            <person name="Zhang H."/>
            <person name="Shen G."/>
            <person name="Guo B."/>
            <person name="Wei J."/>
            <person name="Xu J."/>
            <person name="St-Pierre B."/>
            <person name="Chen S."/>
            <person name="Sun C."/>
        </authorList>
    </citation>
    <scope>NUCLEOTIDE SEQUENCE [LARGE SCALE GENOMIC DNA]</scope>
</reference>
<proteinExistence type="predicted"/>
<protein>
    <submittedName>
        <fullName evidence="1">Uncharacterized protein</fullName>
    </submittedName>
</protein>
<sequence>MLNSVDPNTFEEFLEPEEYVDHIHLFATDRIFNSKPKFVNWGKETAIKVNKYLIVTRYLSSRTSNRRLYVTLSCERGGANKLRKKPIVDNEEEEVQVKRQGPYRTKKYGCPFKLKGEQMAMCEHWQVFVYIYSRSRSGSKTDGGAADTD</sequence>
<evidence type="ECO:0000313" key="2">
    <source>
        <dbReference type="Proteomes" id="UP001060085"/>
    </source>
</evidence>
<comment type="caution">
    <text evidence="1">The sequence shown here is derived from an EMBL/GenBank/DDBJ whole genome shotgun (WGS) entry which is preliminary data.</text>
</comment>
<organism evidence="1 2">
    <name type="scientific">Catharanthus roseus</name>
    <name type="common">Madagascar periwinkle</name>
    <name type="synonym">Vinca rosea</name>
    <dbReference type="NCBI Taxonomy" id="4058"/>
    <lineage>
        <taxon>Eukaryota</taxon>
        <taxon>Viridiplantae</taxon>
        <taxon>Streptophyta</taxon>
        <taxon>Embryophyta</taxon>
        <taxon>Tracheophyta</taxon>
        <taxon>Spermatophyta</taxon>
        <taxon>Magnoliopsida</taxon>
        <taxon>eudicotyledons</taxon>
        <taxon>Gunneridae</taxon>
        <taxon>Pentapetalae</taxon>
        <taxon>asterids</taxon>
        <taxon>lamiids</taxon>
        <taxon>Gentianales</taxon>
        <taxon>Apocynaceae</taxon>
        <taxon>Rauvolfioideae</taxon>
        <taxon>Vinceae</taxon>
        <taxon>Catharanthinae</taxon>
        <taxon>Catharanthus</taxon>
    </lineage>
</organism>
<dbReference type="EMBL" id="CM044702">
    <property type="protein sequence ID" value="KAI5677254.1"/>
    <property type="molecule type" value="Genomic_DNA"/>
</dbReference>